<sequence>MTKRLSKLFGIAFLASTLAACNGASGDNEETDPLEDLAPVTSIIVEVLDGNCEAVDGNAFVVGDTVCVQATLTQDDVLTSGEIIAFSADIGELSAATKLTDANGIAQVTLDSSNANVGAGALSATFDGAVGSVNYEFLSAQETDATLSSISVNLLDSEGNPITRFQANDVVQVRAVLLDSNADPIENQIVSFQASSGELSVDQALTNANGLAQASLTPSESDLGAASLSVTFNDNDTVITDSVNYEVQAAGTVNDSIVRIGHFENGVFIENVLGFAGTTSSDDVTISAGATLGVRVDVVDENDQAINLSTPVTFTSVCVQADKATLDDTVNTINGTANATYKDISCAGGAGNDDTIAASVTINSTTLTVARDLSLSAESVGSIAFLSASPESIVLQGTGGQGSESVSTLTFQVNGAEGNPLAQQTVRFSLNTSTGDLSLSPATGLTNSEGQVSVKVTAGNVPTSVRVTAEVDISDTETLQTQSDLLTVNTGLPDQNSFSLSFSNLNPEAFSQNGEQVTVTASLADTFNNPVPDGTAVSFTTEGGSIEPSCLTTSGVCSVVWTSSNPRPSDGRVTILATAIGHETLVDSNGNNVYDDADGAAITSNNGSGLDFVFPSRSGFVDLSEAWRDDNENRVKDSNEVFLDFDNSGVFEGQNGLFDGPQCTGSACGEASLHVRSAQVLVMSRSAALISVSTGGVEVANNSTPSSDTPVASIVREESLGFTFTFSDTANQPIPSGSTISVNTNAGTLSGQTSFTMPQTNQAGSRSASFRLTNSLVAGDPATDATLSVTITSPSGLVSQVFFLVTLL</sequence>
<feature type="domain" description="Big-1" evidence="3">
    <location>
        <begin position="383"/>
        <end position="482"/>
    </location>
</feature>
<name>A0AAW8R4T6_9ALTE</name>
<comment type="caution">
    <text evidence="4">The sequence shown here is derived from an EMBL/GenBank/DDBJ whole genome shotgun (WGS) entry which is preliminary data.</text>
</comment>
<evidence type="ECO:0000256" key="1">
    <source>
        <dbReference type="ARBA" id="ARBA00010116"/>
    </source>
</evidence>
<dbReference type="AlphaFoldDB" id="A0AAW8R4T6"/>
<dbReference type="EMBL" id="JAVRIE010000005">
    <property type="protein sequence ID" value="MDT0583439.1"/>
    <property type="molecule type" value="Genomic_DNA"/>
</dbReference>
<dbReference type="Proteomes" id="UP001249020">
    <property type="component" value="Unassembled WGS sequence"/>
</dbReference>
<evidence type="ECO:0000256" key="2">
    <source>
        <dbReference type="SAM" id="SignalP"/>
    </source>
</evidence>
<protein>
    <submittedName>
        <fullName evidence="4">Ig-like protein, group 1</fullName>
    </submittedName>
</protein>
<dbReference type="PROSITE" id="PS51127">
    <property type="entry name" value="BIG1"/>
    <property type="match status" value="2"/>
</dbReference>
<dbReference type="InterPro" id="IPR008964">
    <property type="entry name" value="Invasin/intimin_cell_adhesion"/>
</dbReference>
<organism evidence="4 5">
    <name type="scientific">Brumicola blandensis</name>
    <dbReference type="NCBI Taxonomy" id="3075611"/>
    <lineage>
        <taxon>Bacteria</taxon>
        <taxon>Pseudomonadati</taxon>
        <taxon>Pseudomonadota</taxon>
        <taxon>Gammaproteobacteria</taxon>
        <taxon>Alteromonadales</taxon>
        <taxon>Alteromonadaceae</taxon>
        <taxon>Brumicola</taxon>
    </lineage>
</organism>
<keyword evidence="2" id="KW-0732">Signal</keyword>
<dbReference type="PROSITE" id="PS51257">
    <property type="entry name" value="PROKAR_LIPOPROTEIN"/>
    <property type="match status" value="1"/>
</dbReference>
<feature type="signal peptide" evidence="2">
    <location>
        <begin position="1"/>
        <end position="20"/>
    </location>
</feature>
<feature type="chain" id="PRO_5043432137" evidence="2">
    <location>
        <begin position="21"/>
        <end position="808"/>
    </location>
</feature>
<dbReference type="RefSeq" id="WP_311362210.1">
    <property type="nucleotide sequence ID" value="NZ_JAVRIE010000005.1"/>
</dbReference>
<keyword evidence="5" id="KW-1185">Reference proteome</keyword>
<gene>
    <name evidence="4" type="ORF">RM544_12895</name>
</gene>
<dbReference type="InterPro" id="IPR003344">
    <property type="entry name" value="Big_1_dom"/>
</dbReference>
<evidence type="ECO:0000259" key="3">
    <source>
        <dbReference type="PROSITE" id="PS51127"/>
    </source>
</evidence>
<accession>A0AAW8R4T6</accession>
<proteinExistence type="inferred from homology"/>
<dbReference type="SMART" id="SM00634">
    <property type="entry name" value="BID_1"/>
    <property type="match status" value="2"/>
</dbReference>
<dbReference type="Gene3D" id="2.60.40.10">
    <property type="entry name" value="Immunoglobulins"/>
    <property type="match status" value="4"/>
</dbReference>
<dbReference type="SUPFAM" id="SSF49373">
    <property type="entry name" value="Invasin/intimin cell-adhesion fragments"/>
    <property type="match status" value="4"/>
</dbReference>
<evidence type="ECO:0000313" key="4">
    <source>
        <dbReference type="EMBL" id="MDT0583439.1"/>
    </source>
</evidence>
<feature type="domain" description="Big-1" evidence="3">
    <location>
        <begin position="152"/>
        <end position="246"/>
    </location>
</feature>
<evidence type="ECO:0000313" key="5">
    <source>
        <dbReference type="Proteomes" id="UP001249020"/>
    </source>
</evidence>
<comment type="similarity">
    <text evidence="1">Belongs to the intimin/invasin family.</text>
</comment>
<reference evidence="4 5" key="1">
    <citation type="submission" date="2023-09" db="EMBL/GenBank/DDBJ databases">
        <authorList>
            <person name="Rey-Velasco X."/>
        </authorList>
    </citation>
    <scope>NUCLEOTIDE SEQUENCE [LARGE SCALE GENOMIC DNA]</scope>
    <source>
        <strain evidence="4 5">W409</strain>
    </source>
</reference>
<dbReference type="InterPro" id="IPR013783">
    <property type="entry name" value="Ig-like_fold"/>
</dbReference>